<reference evidence="1" key="2">
    <citation type="submission" date="2021-04" db="EMBL/GenBank/DDBJ databases">
        <authorList>
            <person name="Gilroy R."/>
        </authorList>
    </citation>
    <scope>NUCLEOTIDE SEQUENCE</scope>
    <source>
        <strain evidence="1">9264</strain>
    </source>
</reference>
<name>A0A9D2U9W2_9BURK</name>
<accession>A0A9D2U9W2</accession>
<dbReference type="Proteomes" id="UP000823889">
    <property type="component" value="Unassembled WGS sequence"/>
</dbReference>
<comment type="caution">
    <text evidence="1">The sequence shown here is derived from an EMBL/GenBank/DDBJ whole genome shotgun (WGS) entry which is preliminary data.</text>
</comment>
<proteinExistence type="predicted"/>
<dbReference type="EMBL" id="DWUQ01000195">
    <property type="protein sequence ID" value="HJD45196.1"/>
    <property type="molecule type" value="Genomic_DNA"/>
</dbReference>
<evidence type="ECO:0000313" key="2">
    <source>
        <dbReference type="Proteomes" id="UP000823889"/>
    </source>
</evidence>
<sequence length="347" mass="38092">MVSPSIPVCHLLYIDPDPKRLQKNATVLEQAGHQVWRALDIATALMFFSEHTPEVVVCQFDAYADALIHGTLPPAAAAWGQQVPLLLLMPQAIQDEQLLSALNWVYPLTGELSSEGLLQSLQTALQDKASRSEVSLLSPGRRLKVSSENALGLQRFHNEFNTLDNAVLLVDEQGHVLAANAQAHTEFNQPDPATWLLEAAAHTDFQQILWRFAQPLEASALTPAACVYTQAQPNYWLYLRPLTPQASYLSAAVSVVFCFNMAIYAEQMTHVLSTRFGLAGPALHIAQGLMQGSAMHALSGVTPYEADTITQHVAHWLVDLEVERQSELLGVWLSSLVVSLVGQELSK</sequence>
<reference evidence="1" key="1">
    <citation type="journal article" date="2021" name="PeerJ">
        <title>Extensive microbial diversity within the chicken gut microbiome revealed by metagenomics and culture.</title>
        <authorList>
            <person name="Gilroy R."/>
            <person name="Ravi A."/>
            <person name="Getino M."/>
            <person name="Pursley I."/>
            <person name="Horton D.L."/>
            <person name="Alikhan N.F."/>
            <person name="Baker D."/>
            <person name="Gharbi K."/>
            <person name="Hall N."/>
            <person name="Watson M."/>
            <person name="Adriaenssens E.M."/>
            <person name="Foster-Nyarko E."/>
            <person name="Jarju S."/>
            <person name="Secka A."/>
            <person name="Antonio M."/>
            <person name="Oren A."/>
            <person name="Chaudhuri R.R."/>
            <person name="La Ragione R."/>
            <person name="Hildebrand F."/>
            <person name="Pallen M.J."/>
        </authorList>
    </citation>
    <scope>NUCLEOTIDE SEQUENCE</scope>
    <source>
        <strain evidence="1">9264</strain>
    </source>
</reference>
<gene>
    <name evidence="1" type="ORF">H9906_09265</name>
</gene>
<evidence type="ECO:0000313" key="1">
    <source>
        <dbReference type="EMBL" id="HJD45196.1"/>
    </source>
</evidence>
<dbReference type="AlphaFoldDB" id="A0A9D2U9W2"/>
<protein>
    <submittedName>
        <fullName evidence="1">Uncharacterized protein</fullName>
    </submittedName>
</protein>
<organism evidence="1 2">
    <name type="scientific">Candidatus Paenalcaligenes intestinipullorum</name>
    <dbReference type="NCBI Taxonomy" id="2838718"/>
    <lineage>
        <taxon>Bacteria</taxon>
        <taxon>Pseudomonadati</taxon>
        <taxon>Pseudomonadota</taxon>
        <taxon>Betaproteobacteria</taxon>
        <taxon>Burkholderiales</taxon>
        <taxon>Alcaligenaceae</taxon>
        <taxon>Paenalcaligenes</taxon>
    </lineage>
</organism>